<accession>F0WTJ4</accession>
<reference evidence="1" key="2">
    <citation type="submission" date="2011-02" db="EMBL/GenBank/DDBJ databases">
        <authorList>
            <person name="MacLean D."/>
        </authorList>
    </citation>
    <scope>NUCLEOTIDE SEQUENCE</scope>
</reference>
<protein>
    <submittedName>
        <fullName evidence="1">Protein T04A11.11 putative</fullName>
    </submittedName>
</protein>
<organism evidence="1">
    <name type="scientific">Albugo laibachii Nc14</name>
    <dbReference type="NCBI Taxonomy" id="890382"/>
    <lineage>
        <taxon>Eukaryota</taxon>
        <taxon>Sar</taxon>
        <taxon>Stramenopiles</taxon>
        <taxon>Oomycota</taxon>
        <taxon>Peronosporomycetes</taxon>
        <taxon>Albuginales</taxon>
        <taxon>Albuginaceae</taxon>
        <taxon>Albugo</taxon>
    </lineage>
</organism>
<proteinExistence type="predicted"/>
<dbReference type="Gene3D" id="3.30.420.10">
    <property type="entry name" value="Ribonuclease H-like superfamily/Ribonuclease H"/>
    <property type="match status" value="1"/>
</dbReference>
<dbReference type="GO" id="GO:0003676">
    <property type="term" value="F:nucleic acid binding"/>
    <property type="evidence" value="ECO:0007669"/>
    <property type="project" value="InterPro"/>
</dbReference>
<sequence>MNKAPNMTIEHEKKRLVWIEKMVDFGSDNWRKVIISDGKKWILDGPDGLRYYWHALRNEKKTFFSRQNGGGSVMVWAGFWAEGTKEISFLDGIQKGEDYIWTLSEYMLPAAHRCFGTDYIFQQDNASIHRADVTRDFFDEH</sequence>
<reference evidence="1" key="1">
    <citation type="journal article" date="2011" name="PLoS Biol.">
        <title>Gene gain and loss during evolution of obligate parasitism in the white rust pathogen of Arabidopsis thaliana.</title>
        <authorList>
            <person name="Kemen E."/>
            <person name="Gardiner A."/>
            <person name="Schultz-Larsen T."/>
            <person name="Kemen A.C."/>
            <person name="Balmuth A.L."/>
            <person name="Robert-Seilaniantz A."/>
            <person name="Bailey K."/>
            <person name="Holub E."/>
            <person name="Studholme D.J."/>
            <person name="Maclean D."/>
            <person name="Jones J.D."/>
        </authorList>
    </citation>
    <scope>NUCLEOTIDE SEQUENCE</scope>
</reference>
<dbReference type="InterPro" id="IPR036397">
    <property type="entry name" value="RNaseH_sf"/>
</dbReference>
<evidence type="ECO:0000313" key="1">
    <source>
        <dbReference type="EMBL" id="CCA24685.1"/>
    </source>
</evidence>
<dbReference type="HOGENOM" id="CLU_033666_6_3_1"/>
<name>F0WTJ4_9STRA</name>
<dbReference type="EMBL" id="FR824298">
    <property type="protein sequence ID" value="CCA24685.1"/>
    <property type="molecule type" value="Genomic_DNA"/>
</dbReference>
<gene>
    <name evidence="1" type="primary">AlNc14C253G9673</name>
    <name evidence="1" type="ORF">ALNC14_108290</name>
</gene>
<dbReference type="AlphaFoldDB" id="F0WTJ4"/>